<dbReference type="InterPro" id="IPR007219">
    <property type="entry name" value="XnlR_reg_dom"/>
</dbReference>
<dbReference type="GO" id="GO:0008270">
    <property type="term" value="F:zinc ion binding"/>
    <property type="evidence" value="ECO:0007669"/>
    <property type="project" value="InterPro"/>
</dbReference>
<dbReference type="RefSeq" id="XP_022506911.1">
    <property type="nucleotide sequence ID" value="XM_022660753.1"/>
</dbReference>
<evidence type="ECO:0000256" key="5">
    <source>
        <dbReference type="ARBA" id="ARBA00023242"/>
    </source>
</evidence>
<keyword evidence="3" id="KW-0238">DNA-binding</keyword>
<dbReference type="SMART" id="SM00906">
    <property type="entry name" value="Fungal_trans"/>
    <property type="match status" value="1"/>
</dbReference>
<dbReference type="OrthoDB" id="3266505at2759"/>
<gene>
    <name evidence="8" type="ORF">AYO21_10846</name>
</gene>
<dbReference type="EMBL" id="LVKK01000134">
    <property type="protein sequence ID" value="OAG34959.1"/>
    <property type="molecule type" value="Genomic_DNA"/>
</dbReference>
<dbReference type="InterPro" id="IPR050987">
    <property type="entry name" value="AtrR-like"/>
</dbReference>
<dbReference type="CDD" id="cd12148">
    <property type="entry name" value="fungal_TF_MHR"/>
    <property type="match status" value="1"/>
</dbReference>
<dbReference type="GO" id="GO:0003677">
    <property type="term" value="F:DNA binding"/>
    <property type="evidence" value="ECO:0007669"/>
    <property type="project" value="UniProtKB-KW"/>
</dbReference>
<evidence type="ECO:0000256" key="4">
    <source>
        <dbReference type="ARBA" id="ARBA00023163"/>
    </source>
</evidence>
<dbReference type="Gene3D" id="4.10.240.10">
    <property type="entry name" value="Zn(2)-C6 fungal-type DNA-binding domain"/>
    <property type="match status" value="1"/>
</dbReference>
<dbReference type="GO" id="GO:0000981">
    <property type="term" value="F:DNA-binding transcription factor activity, RNA polymerase II-specific"/>
    <property type="evidence" value="ECO:0007669"/>
    <property type="project" value="InterPro"/>
</dbReference>
<dbReference type="GO" id="GO:0006351">
    <property type="term" value="P:DNA-templated transcription"/>
    <property type="evidence" value="ECO:0007669"/>
    <property type="project" value="InterPro"/>
</dbReference>
<dbReference type="GeneID" id="34605955"/>
<dbReference type="CDD" id="cd00067">
    <property type="entry name" value="GAL4"/>
    <property type="match status" value="1"/>
</dbReference>
<keyword evidence="4" id="KW-0804">Transcription</keyword>
<evidence type="ECO:0000256" key="1">
    <source>
        <dbReference type="ARBA" id="ARBA00022723"/>
    </source>
</evidence>
<keyword evidence="2" id="KW-0805">Transcription regulation</keyword>
<evidence type="ECO:0000256" key="6">
    <source>
        <dbReference type="SAM" id="MobiDB-lite"/>
    </source>
</evidence>
<protein>
    <recommendedName>
        <fullName evidence="7">Zn(2)-C6 fungal-type domain-containing protein</fullName>
    </recommendedName>
</protein>
<feature type="region of interest" description="Disordered" evidence="6">
    <location>
        <begin position="64"/>
        <end position="95"/>
    </location>
</feature>
<dbReference type="SMART" id="SM00066">
    <property type="entry name" value="GAL4"/>
    <property type="match status" value="1"/>
</dbReference>
<organism evidence="8 9">
    <name type="scientific">Fonsecaea monophora</name>
    <dbReference type="NCBI Taxonomy" id="254056"/>
    <lineage>
        <taxon>Eukaryota</taxon>
        <taxon>Fungi</taxon>
        <taxon>Dikarya</taxon>
        <taxon>Ascomycota</taxon>
        <taxon>Pezizomycotina</taxon>
        <taxon>Eurotiomycetes</taxon>
        <taxon>Chaetothyriomycetidae</taxon>
        <taxon>Chaetothyriales</taxon>
        <taxon>Herpotrichiellaceae</taxon>
        <taxon>Fonsecaea</taxon>
    </lineage>
</organism>
<dbReference type="SUPFAM" id="SSF57701">
    <property type="entry name" value="Zn2/Cys6 DNA-binding domain"/>
    <property type="match status" value="1"/>
</dbReference>
<dbReference type="Proteomes" id="UP000077002">
    <property type="component" value="Unassembled WGS sequence"/>
</dbReference>
<feature type="compositionally biased region" description="Low complexity" evidence="6">
    <location>
        <begin position="73"/>
        <end position="84"/>
    </location>
</feature>
<dbReference type="AlphaFoldDB" id="A0A177EVH4"/>
<keyword evidence="5" id="KW-0539">Nucleus</keyword>
<feature type="region of interest" description="Disordered" evidence="6">
    <location>
        <begin position="225"/>
        <end position="251"/>
    </location>
</feature>
<keyword evidence="9" id="KW-1185">Reference proteome</keyword>
<dbReference type="InterPro" id="IPR001138">
    <property type="entry name" value="Zn2Cys6_DnaBD"/>
</dbReference>
<dbReference type="Pfam" id="PF00172">
    <property type="entry name" value="Zn_clus"/>
    <property type="match status" value="1"/>
</dbReference>
<dbReference type="Pfam" id="PF04082">
    <property type="entry name" value="Fungal_trans"/>
    <property type="match status" value="1"/>
</dbReference>
<dbReference type="PROSITE" id="PS50048">
    <property type="entry name" value="ZN2_CY6_FUNGAL_2"/>
    <property type="match status" value="1"/>
</dbReference>
<keyword evidence="1" id="KW-0479">Metal-binding</keyword>
<evidence type="ECO:0000259" key="7">
    <source>
        <dbReference type="PROSITE" id="PS50048"/>
    </source>
</evidence>
<feature type="compositionally biased region" description="Polar residues" evidence="6">
    <location>
        <begin position="1"/>
        <end position="16"/>
    </location>
</feature>
<evidence type="ECO:0000313" key="8">
    <source>
        <dbReference type="EMBL" id="OAG34959.1"/>
    </source>
</evidence>
<dbReference type="PANTHER" id="PTHR46910:SF11">
    <property type="entry name" value="ZN(2)-C6 FUNGAL-TYPE DOMAIN-CONTAINING PROTEIN"/>
    <property type="match status" value="1"/>
</dbReference>
<dbReference type="PANTHER" id="PTHR46910">
    <property type="entry name" value="TRANSCRIPTION FACTOR PDR1"/>
    <property type="match status" value="1"/>
</dbReference>
<evidence type="ECO:0000256" key="3">
    <source>
        <dbReference type="ARBA" id="ARBA00023125"/>
    </source>
</evidence>
<feature type="region of interest" description="Disordered" evidence="6">
    <location>
        <begin position="1"/>
        <end position="26"/>
    </location>
</feature>
<proteinExistence type="predicted"/>
<reference evidence="8 9" key="1">
    <citation type="submission" date="2016-03" db="EMBL/GenBank/DDBJ databases">
        <title>Draft genome sequence of the Fonsecaea monophora CBS 269.37.</title>
        <authorList>
            <person name="Bombassaro A."/>
            <person name="Vinicius W.A."/>
            <person name="De Hoog S."/>
            <person name="Sun J."/>
            <person name="Souza E.M."/>
            <person name="Raittz R.T."/>
            <person name="Costa F."/>
            <person name="Leao A.C."/>
            <person name="Tadra-Sfeir M.Z."/>
            <person name="Baura V."/>
            <person name="Balsanelli E."/>
            <person name="Pedrosa F.O."/>
            <person name="Moreno L.F."/>
            <person name="Steffens M.B."/>
            <person name="Xi L."/>
            <person name="Bocca A.L."/>
            <person name="Felipe M.S."/>
            <person name="Teixeira M."/>
            <person name="Telles Filho F.Q."/>
            <person name="Azevedo C.M."/>
            <person name="Gomes R."/>
            <person name="Vicente V.A."/>
        </authorList>
    </citation>
    <scope>NUCLEOTIDE SEQUENCE [LARGE SCALE GENOMIC DNA]</scope>
    <source>
        <strain evidence="8 9">CBS 269.37</strain>
    </source>
</reference>
<feature type="domain" description="Zn(2)-C6 fungal-type" evidence="7">
    <location>
        <begin position="26"/>
        <end position="55"/>
    </location>
</feature>
<evidence type="ECO:0000256" key="2">
    <source>
        <dbReference type="ARBA" id="ARBA00023015"/>
    </source>
</evidence>
<evidence type="ECO:0000313" key="9">
    <source>
        <dbReference type="Proteomes" id="UP000077002"/>
    </source>
</evidence>
<name>A0A177EVH4_9EURO</name>
<accession>A0A177EVH4</accession>
<comment type="caution">
    <text evidence="8">The sequence shown here is derived from an EMBL/GenBank/DDBJ whole genome shotgun (WGS) entry which is preliminary data.</text>
</comment>
<sequence>MGPTLSNRDSNEQQPSKPKRKYSPQACVECQRRKRKCSGGRFCDSCRFSDLECVYSQSRSSKRRALLQQSPVHGNESSSNESHSAPNRSAGENLTLPAWPAVSPLFHDDSTLHKFRQDFEALRNEVARLRSQPQNTSNLVPLSPTAPATDAALSSAESLLADKAPIAVEIPTTIPLVSTPCPPQSTASDRHTDARRADILQKSISTDIGAGTSFFRQLDLLDNSVNGSDVPHEEAPSSSANETEGQDADPEVLSSGLWREAERVVEETRAQDFDNICRSVDIFFRHLRPHWPFINEANFRTRLAALWANDNVHLKGTMMVNFAALLNFVVAATQLLYDSSERTTDVPGWTYFFRGDRLLTYATWLEKSNTTTLQILLVKILYCFFAGHFDAAYASVGVAGQLCVQLGLHNEPSWGPHCTFYARAYRQRLFWSLVCLSPIISQHAGCPDPLRDLDIQVEYPLCVDDRMLYPDCLPLQELPRASPVPYLLEVIKWARLSSEAWDTVLGPGAKTPFDAQAITSIDNKVKALSAEAPQFLQWTWITTSQDKDHIPSFRWHQALIMYLRERSLRILLRRNDMLNGRFDAHTAQTCIEIAVDVVSALELSLNSSFSKRTAPYTSVLHLTGAIVPMICIIIRPDIDEALARPAIDVFKRSLSIIREYAPAQSFARLTLKHLNRPIRAASQTIKSRWPQHADACVLTPETITEMGSTTAMTTEERASNGLSHLHHQNQNHQLSSWGMLGQMMVFPKPATATISMDPGLPLMAEEFMVGDEYFTTTNQDPFGGWHAGHMVL</sequence>
<dbReference type="InterPro" id="IPR036864">
    <property type="entry name" value="Zn2-C6_fun-type_DNA-bd_sf"/>
</dbReference>